<accession>A0A1V2H8Y5</accession>
<dbReference type="AlphaFoldDB" id="A0A1V2H8Y5"/>
<evidence type="ECO:0000313" key="2">
    <source>
        <dbReference type="Proteomes" id="UP000188879"/>
    </source>
</evidence>
<evidence type="ECO:0000313" key="1">
    <source>
        <dbReference type="EMBL" id="ONG58146.1"/>
    </source>
</evidence>
<dbReference type="RefSeq" id="WP_076955973.1">
    <property type="nucleotide sequence ID" value="NZ_MLCO01000021.1"/>
</dbReference>
<proteinExistence type="predicted"/>
<organism evidence="1 2">
    <name type="scientific">Teichococcus deserti</name>
    <dbReference type="NCBI Taxonomy" id="1817963"/>
    <lineage>
        <taxon>Bacteria</taxon>
        <taxon>Pseudomonadati</taxon>
        <taxon>Pseudomonadota</taxon>
        <taxon>Alphaproteobacteria</taxon>
        <taxon>Acetobacterales</taxon>
        <taxon>Roseomonadaceae</taxon>
        <taxon>Roseomonas</taxon>
    </lineage>
</organism>
<sequence>MPASPTASALLAVPLEDAARLFPGDAAAVRAGYHRLAIQWHPDHCQAPMADAVFSHLTRLRDAALRGLADAAPEVLPGGRRFQPRRRHAIETGTLLVGDAAWAWVIEPGQADLARNAAARIAGLRFADAAMRAQMAPLLPQVLSMDEGIEGTALLMRREPTDILLRDTVEAAGGALGPRHVAWICSGLLHLACFLAVNRLVHGDIGPESVCIAPESHRVGLPGGWWYATPEGAPMPALPLRSVDVAPAALLDDGLADPALDQALIRRTGREIAGPLAALPPPLADWLGQERFSDAVTEYGRWQQVLEASFGPRRFAVLDLDARSIYR</sequence>
<keyword evidence="2" id="KW-1185">Reference proteome</keyword>
<reference evidence="1 2" key="1">
    <citation type="submission" date="2016-10" db="EMBL/GenBank/DDBJ databases">
        <title>Draft Genome sequence of Roseomonas sp. strain M3.</title>
        <authorList>
            <person name="Subhash Y."/>
            <person name="Lee S."/>
        </authorList>
    </citation>
    <scope>NUCLEOTIDE SEQUENCE [LARGE SCALE GENOMIC DNA]</scope>
    <source>
        <strain evidence="1 2">M3</strain>
    </source>
</reference>
<comment type="caution">
    <text evidence="1">The sequence shown here is derived from an EMBL/GenBank/DDBJ whole genome shotgun (WGS) entry which is preliminary data.</text>
</comment>
<protein>
    <submittedName>
        <fullName evidence="1">Uncharacterized protein</fullName>
    </submittedName>
</protein>
<dbReference type="EMBL" id="MLCO01000021">
    <property type="protein sequence ID" value="ONG58146.1"/>
    <property type="molecule type" value="Genomic_DNA"/>
</dbReference>
<dbReference type="OrthoDB" id="7847507at2"/>
<gene>
    <name evidence="1" type="ORF">BKE38_03390</name>
</gene>
<name>A0A1V2H8Y5_9PROT</name>
<dbReference type="Proteomes" id="UP000188879">
    <property type="component" value="Unassembled WGS sequence"/>
</dbReference>